<keyword evidence="1" id="KW-0614">Plasmid</keyword>
<gene>
    <name evidence="1" type="ORF">mvi_65550</name>
</gene>
<organism evidence="1 2">
    <name type="scientific">Methylobacterium indicum</name>
    <dbReference type="NCBI Taxonomy" id="1775910"/>
    <lineage>
        <taxon>Bacteria</taxon>
        <taxon>Pseudomonadati</taxon>
        <taxon>Pseudomonadota</taxon>
        <taxon>Alphaproteobacteria</taxon>
        <taxon>Hyphomicrobiales</taxon>
        <taxon>Methylobacteriaceae</taxon>
        <taxon>Methylobacterium</taxon>
    </lineage>
</organism>
<evidence type="ECO:0000313" key="2">
    <source>
        <dbReference type="Proteomes" id="UP000663508"/>
    </source>
</evidence>
<dbReference type="Proteomes" id="UP000663508">
    <property type="component" value="Plasmid pVL1_6"/>
</dbReference>
<evidence type="ECO:0000313" key="1">
    <source>
        <dbReference type="EMBL" id="BCM88094.1"/>
    </source>
</evidence>
<protein>
    <submittedName>
        <fullName evidence="1">Uncharacterized protein</fullName>
    </submittedName>
</protein>
<reference evidence="1" key="1">
    <citation type="submission" date="2020-11" db="EMBL/GenBank/DDBJ databases">
        <title>Complete genome sequence of a novel pathogenic Methylobacterium strain isolated from rice in Vietnam.</title>
        <authorList>
            <person name="Lai K."/>
            <person name="Okazaki S."/>
            <person name="Higashi K."/>
            <person name="Mori H."/>
            <person name="Toyoda A."/>
            <person name="Kurokawa K."/>
        </authorList>
    </citation>
    <scope>NUCLEOTIDE SEQUENCE</scope>
    <source>
        <strain evidence="1">VL1</strain>
        <plasmid evidence="1">pVL1_6</plasmid>
    </source>
</reference>
<geneLocation type="plasmid" evidence="1 2">
    <name>pVL1_6</name>
</geneLocation>
<name>A0A8H8X109_9HYPH</name>
<dbReference type="KEGG" id="mind:mvi_65550"/>
<dbReference type="RefSeq" id="WP_207184192.1">
    <property type="nucleotide sequence ID" value="NZ_AP024151.1"/>
</dbReference>
<accession>A0A8H8X109</accession>
<dbReference type="AlphaFoldDB" id="A0A8H8X109"/>
<proteinExistence type="predicted"/>
<sequence>MTAIFMARSDAGIVAAADAAFYDNSGKLTFLNSKLTLMPEHDCVITLQGPFFYHPEIKANLFCKTGGFDDVLQEITGVMRDIHAKHANAYGFSRAFVALIGGYSKSRQAWETYWLHSEPGKEGANLPRHEPWVIRRARATEWAPGYEAEAGSLAGFDPEKPLSEQGMNVEEVAIRTICAARAQPIPIGDDPNNGTCQVGGYIQFARVEQRLITTSIAHSWPDPLGERLDPACGDLVPSYLQLARQNDPDASQPENHDA</sequence>
<dbReference type="EMBL" id="AP024151">
    <property type="protein sequence ID" value="BCM88094.1"/>
    <property type="molecule type" value="Genomic_DNA"/>
</dbReference>